<gene>
    <name evidence="2" type="ordered locus">Daro_1915</name>
</gene>
<accession>Q47ES0</accession>
<dbReference type="KEGG" id="dar:Daro_1915"/>
<feature type="transmembrane region" description="Helical" evidence="1">
    <location>
        <begin position="56"/>
        <end position="74"/>
    </location>
</feature>
<protein>
    <recommendedName>
        <fullName evidence="3">Transmembrane protein</fullName>
    </recommendedName>
</protein>
<dbReference type="STRING" id="159087.Daro_1915"/>
<sequence>MGLAFGVTDHMKRMFLSGLAVFIAWTLIDTLVHRLLLQALYESTPAIWRPLAELDSVLIVAVTVFLIAVFITAYKALVRPKSLTCGLTLGALMGLALGASAGFGTYIHSPIPLVLAWCWFGLGTIKGLIAGVILGLLIVEERNG</sequence>
<feature type="transmembrane region" description="Helical" evidence="1">
    <location>
        <begin position="114"/>
        <end position="139"/>
    </location>
</feature>
<keyword evidence="1" id="KW-0472">Membrane</keyword>
<evidence type="ECO:0000256" key="1">
    <source>
        <dbReference type="SAM" id="Phobius"/>
    </source>
</evidence>
<feature type="transmembrane region" description="Helical" evidence="1">
    <location>
        <begin position="15"/>
        <end position="36"/>
    </location>
</feature>
<dbReference type="HOGENOM" id="CLU_1895288_0_0_4"/>
<dbReference type="AlphaFoldDB" id="Q47ES0"/>
<organism evidence="2">
    <name type="scientific">Dechloromonas aromatica (strain RCB)</name>
    <dbReference type="NCBI Taxonomy" id="159087"/>
    <lineage>
        <taxon>Bacteria</taxon>
        <taxon>Pseudomonadati</taxon>
        <taxon>Pseudomonadota</taxon>
        <taxon>Betaproteobacteria</taxon>
        <taxon>Rhodocyclales</taxon>
        <taxon>Azonexaceae</taxon>
        <taxon>Dechloromonas</taxon>
    </lineage>
</organism>
<keyword evidence="1" id="KW-0812">Transmembrane</keyword>
<dbReference type="EMBL" id="CP000089">
    <property type="protein sequence ID" value="AAZ46661.1"/>
    <property type="molecule type" value="Genomic_DNA"/>
</dbReference>
<evidence type="ECO:0008006" key="3">
    <source>
        <dbReference type="Google" id="ProtNLM"/>
    </source>
</evidence>
<keyword evidence="1" id="KW-1133">Transmembrane helix</keyword>
<reference evidence="2" key="1">
    <citation type="submission" date="2005-08" db="EMBL/GenBank/DDBJ databases">
        <title>Complete sequence of Dechloromonas aromatica RCB.</title>
        <authorList>
            <person name="Salinero K.K."/>
            <person name="Copeland A."/>
            <person name="Lucas S."/>
            <person name="Lapidus A."/>
            <person name="Barry K."/>
            <person name="Detter J.C."/>
            <person name="Glavina T."/>
            <person name="Hammon N."/>
            <person name="Israni S."/>
            <person name="Pitluck S."/>
            <person name="Di Bartolo G."/>
            <person name="Trong S."/>
            <person name="Schmutz J."/>
            <person name="Larimer F."/>
            <person name="Land M."/>
            <person name="Ivanova N."/>
            <person name="Richardson P."/>
        </authorList>
    </citation>
    <scope>NUCLEOTIDE SEQUENCE</scope>
    <source>
        <strain evidence="2">RCB</strain>
    </source>
</reference>
<name>Q47ES0_DECAR</name>
<feature type="transmembrane region" description="Helical" evidence="1">
    <location>
        <begin position="86"/>
        <end position="108"/>
    </location>
</feature>
<proteinExistence type="predicted"/>
<evidence type="ECO:0000313" key="2">
    <source>
        <dbReference type="EMBL" id="AAZ46661.1"/>
    </source>
</evidence>